<dbReference type="STRING" id="983506.L8WHS6"/>
<feature type="transmembrane region" description="Helical" evidence="2">
    <location>
        <begin position="96"/>
        <end position="113"/>
    </location>
</feature>
<feature type="compositionally biased region" description="Low complexity" evidence="1">
    <location>
        <begin position="234"/>
        <end position="250"/>
    </location>
</feature>
<protein>
    <recommendedName>
        <fullName evidence="5">CUE domain-containing protein</fullName>
    </recommendedName>
</protein>
<evidence type="ECO:0000313" key="3">
    <source>
        <dbReference type="EMBL" id="ELU37761.1"/>
    </source>
</evidence>
<evidence type="ECO:0000256" key="2">
    <source>
        <dbReference type="SAM" id="Phobius"/>
    </source>
</evidence>
<dbReference type="AlphaFoldDB" id="L8WHS6"/>
<evidence type="ECO:0008006" key="5">
    <source>
        <dbReference type="Google" id="ProtNLM"/>
    </source>
</evidence>
<feature type="region of interest" description="Disordered" evidence="1">
    <location>
        <begin position="197"/>
        <end position="251"/>
    </location>
</feature>
<comment type="caution">
    <text evidence="3">The sequence shown here is derived from an EMBL/GenBank/DDBJ whole genome shotgun (WGS) entry which is preliminary data.</text>
</comment>
<organism evidence="3 4">
    <name type="scientific">Thanatephorus cucumeris (strain AG1-IA)</name>
    <name type="common">Rice sheath blight fungus</name>
    <name type="synonym">Rhizoctonia solani</name>
    <dbReference type="NCBI Taxonomy" id="983506"/>
    <lineage>
        <taxon>Eukaryota</taxon>
        <taxon>Fungi</taxon>
        <taxon>Dikarya</taxon>
        <taxon>Basidiomycota</taxon>
        <taxon>Agaricomycotina</taxon>
        <taxon>Agaricomycetes</taxon>
        <taxon>Cantharellales</taxon>
        <taxon>Ceratobasidiaceae</taxon>
        <taxon>Rhizoctonia</taxon>
        <taxon>Rhizoctonia solani AG-1</taxon>
    </lineage>
</organism>
<dbReference type="HOGENOM" id="CLU_057574_2_0_1"/>
<keyword evidence="4" id="KW-1185">Reference proteome</keyword>
<evidence type="ECO:0000313" key="4">
    <source>
        <dbReference type="Proteomes" id="UP000011668"/>
    </source>
</evidence>
<dbReference type="Proteomes" id="UP000011668">
    <property type="component" value="Unassembled WGS sequence"/>
</dbReference>
<dbReference type="OMA" id="QYWRLLV"/>
<keyword evidence="2" id="KW-0812">Transmembrane</keyword>
<evidence type="ECO:0000256" key="1">
    <source>
        <dbReference type="SAM" id="MobiDB-lite"/>
    </source>
</evidence>
<dbReference type="EMBL" id="AFRT01002476">
    <property type="protein sequence ID" value="ELU37761.1"/>
    <property type="molecule type" value="Genomic_DNA"/>
</dbReference>
<feature type="transmembrane region" description="Helical" evidence="2">
    <location>
        <begin position="70"/>
        <end position="90"/>
    </location>
</feature>
<feature type="transmembrane region" description="Helical" evidence="2">
    <location>
        <begin position="134"/>
        <end position="165"/>
    </location>
</feature>
<proteinExistence type="predicted"/>
<name>L8WHS6_THACA</name>
<accession>L8WHS6</accession>
<gene>
    <name evidence="3" type="ORF">AG1IA_08219</name>
</gene>
<keyword evidence="2" id="KW-0472">Membrane</keyword>
<feature type="compositionally biased region" description="Basic and acidic residues" evidence="1">
    <location>
        <begin position="219"/>
        <end position="231"/>
    </location>
</feature>
<dbReference type="OrthoDB" id="272778at2759"/>
<sequence>MIATGALSLVIGLADVRYYFHLQLSPHISRDHQVSSQLSIELTSEDSRPHPPPVLATVNKPACIHQLKRSFLIAAALVSTLLNFSFLIALHRFGLNYIPAGPIAILFAIMYQYERLVPSAYNFRILGITMSNKAFTYLTAFPMVISHMPGSALVTLTGIATGALYRSDITNLKSYRAPPWFVSTISSLVGASRAPHMPRRAIPGERPPFSTEQVVTRRRVNEPREESDARTDVNTANGTARAATGSSSGSVMREWVDELTGRRDGGRVPTAAEIAELTSVFPHASREEIISALQRRSGCKHIVNRFIIDH</sequence>
<reference evidence="3 4" key="1">
    <citation type="journal article" date="2013" name="Nat. Commun.">
        <title>The evolution and pathogenic mechanisms of the rice sheath blight pathogen.</title>
        <authorList>
            <person name="Zheng A."/>
            <person name="Lin R."/>
            <person name="Xu L."/>
            <person name="Qin P."/>
            <person name="Tang C."/>
            <person name="Ai P."/>
            <person name="Zhang D."/>
            <person name="Liu Y."/>
            <person name="Sun Z."/>
            <person name="Feng H."/>
            <person name="Wang Y."/>
            <person name="Chen Y."/>
            <person name="Liang X."/>
            <person name="Fu R."/>
            <person name="Li Q."/>
            <person name="Zhang J."/>
            <person name="Yu X."/>
            <person name="Xie Z."/>
            <person name="Ding L."/>
            <person name="Guan P."/>
            <person name="Tang J."/>
            <person name="Liang Y."/>
            <person name="Wang S."/>
            <person name="Deng Q."/>
            <person name="Li S."/>
            <person name="Zhu J."/>
            <person name="Wang L."/>
            <person name="Liu H."/>
            <person name="Li P."/>
        </authorList>
    </citation>
    <scope>NUCLEOTIDE SEQUENCE [LARGE SCALE GENOMIC DNA]</scope>
    <source>
        <strain evidence="4">AG-1 IA</strain>
    </source>
</reference>
<keyword evidence="2" id="KW-1133">Transmembrane helix</keyword>